<proteinExistence type="predicted"/>
<evidence type="ECO:0000313" key="2">
    <source>
        <dbReference type="Proteomes" id="UP000248925"/>
    </source>
</evidence>
<protein>
    <recommendedName>
        <fullName evidence="3">DUF2336 domain-containing protein</fullName>
    </recommendedName>
</protein>
<evidence type="ECO:0000313" key="1">
    <source>
        <dbReference type="EMBL" id="PZM17106.1"/>
    </source>
</evidence>
<reference evidence="1 2" key="1">
    <citation type="journal article" date="2018" name="Sci. Rep.">
        <title>Rhizobium tumorigenes sp. nov., a novel plant tumorigenic bacterium isolated from cane gall tumors on thornless blackberry.</title>
        <authorList>
            <person name="Kuzmanovi N."/>
            <person name="Smalla K."/>
            <person name="Gronow S."/>
            <person name="PuBawska J."/>
        </authorList>
    </citation>
    <scope>NUCLEOTIDE SEQUENCE [LARGE SCALE GENOMIC DNA]</scope>
    <source>
        <strain evidence="1 2">CCBAU 85046</strain>
    </source>
</reference>
<dbReference type="Proteomes" id="UP000248925">
    <property type="component" value="Unassembled WGS sequence"/>
</dbReference>
<dbReference type="AlphaFoldDB" id="A0A2W4EVK5"/>
<name>A0A2W4EVK5_9HYPH</name>
<accession>A0A2W4EVK5</accession>
<gene>
    <name evidence="1" type="ORF">CPY51_02415</name>
</gene>
<evidence type="ECO:0008006" key="3">
    <source>
        <dbReference type="Google" id="ProtNLM"/>
    </source>
</evidence>
<dbReference type="InterPro" id="IPR019285">
    <property type="entry name" value="DUF2336"/>
</dbReference>
<comment type="caution">
    <text evidence="1">The sequence shown here is derived from an EMBL/GenBank/DDBJ whole genome shotgun (WGS) entry which is preliminary data.</text>
</comment>
<keyword evidence="2" id="KW-1185">Reference proteome</keyword>
<dbReference type="Pfam" id="PF10098">
    <property type="entry name" value="DUF2336"/>
    <property type="match status" value="1"/>
</dbReference>
<dbReference type="EMBL" id="PCDP01000001">
    <property type="protein sequence ID" value="PZM17106.1"/>
    <property type="molecule type" value="Genomic_DNA"/>
</dbReference>
<sequence length="356" mass="39034">MGVGVRDRFRDLEGPLTVRKKDVVLMATVSSFECMPHPAKSALRQFAELFTPLFQASSDEAKRQAVAALSQCPNVPPAVALFIGSQPIAIAAPFLASSQIIDDDTLITIARTQGAAHARAIVRREQLSPKVIDALVSLRQAEPGRGGWATEGAIEQAPLPQVYDAHPSPADDVQSTLLAREEALRREIKQIARHLSDGANDRLGLRTLSDVQEALLVRFAREREAAHFATTLADALSASCWLAERILLDLSGQQLAVTLTSLGMGLADAVFVLERFYPHLSDMHGSVSRAWLVLDDADPEDCERRVEAWRRADRYTYLPEERSTPLPSRPAVSQFTRQVAPSRDLRTVARAFGGSR</sequence>
<dbReference type="OrthoDB" id="8437049at2"/>
<organism evidence="1 2">
    <name type="scientific">Rhizobium tubonense</name>
    <dbReference type="NCBI Taxonomy" id="484088"/>
    <lineage>
        <taxon>Bacteria</taxon>
        <taxon>Pseudomonadati</taxon>
        <taxon>Pseudomonadota</taxon>
        <taxon>Alphaproteobacteria</taxon>
        <taxon>Hyphomicrobiales</taxon>
        <taxon>Rhizobiaceae</taxon>
        <taxon>Rhizobium/Agrobacterium group</taxon>
        <taxon>Rhizobium</taxon>
    </lineage>
</organism>